<gene>
    <name evidence="1" type="ORF">BN631_00203</name>
</gene>
<name>R7G989_9FIRM</name>
<accession>R7G989</accession>
<dbReference type="Proteomes" id="UP000018093">
    <property type="component" value="Unassembled WGS sequence"/>
</dbReference>
<dbReference type="EMBL" id="CBIN010000274">
    <property type="protein sequence ID" value="CDE23551.1"/>
    <property type="molecule type" value="Genomic_DNA"/>
</dbReference>
<protein>
    <submittedName>
        <fullName evidence="1">Uncharacterized protein</fullName>
    </submittedName>
</protein>
<dbReference type="AlphaFoldDB" id="R7G989"/>
<comment type="caution">
    <text evidence="1">The sequence shown here is derived from an EMBL/GenBank/DDBJ whole genome shotgun (WGS) entry which is preliminary data.</text>
</comment>
<sequence>MRCRAYEKRLDNQAWVNGQYVHLALISALSAVMSKDNYIDYPDMPLTEKAKQKKEREAIQPSNKKYDDIALQKDQEYRDLWMTLY</sequence>
<organism evidence="1 2">
    <name type="scientific">Amedibacillus dolichus CAG:375</name>
    <dbReference type="NCBI Taxonomy" id="1263076"/>
    <lineage>
        <taxon>Bacteria</taxon>
        <taxon>Bacillati</taxon>
        <taxon>Bacillota</taxon>
        <taxon>Erysipelotrichia</taxon>
        <taxon>Erysipelotrichales</taxon>
        <taxon>Erysipelotrichaceae</taxon>
        <taxon>Amedibacillus</taxon>
    </lineage>
</organism>
<reference evidence="1" key="1">
    <citation type="submission" date="2012-11" db="EMBL/GenBank/DDBJ databases">
        <title>Dependencies among metagenomic species, viruses, plasmids and units of genetic variation.</title>
        <authorList>
            <person name="Nielsen H.B."/>
            <person name="Almeida M."/>
            <person name="Juncker A.S."/>
            <person name="Rasmussen S."/>
            <person name="Li J."/>
            <person name="Sunagawa S."/>
            <person name="Plichta D."/>
            <person name="Gautier L."/>
            <person name="Le Chatelier E."/>
            <person name="Peletier E."/>
            <person name="Bonde I."/>
            <person name="Nielsen T."/>
            <person name="Manichanh C."/>
            <person name="Arumugam M."/>
            <person name="Batto J."/>
            <person name="Santos M.B.Q.D."/>
            <person name="Blom N."/>
            <person name="Borruel N."/>
            <person name="Burgdorf K.S."/>
            <person name="Boumezbeur F."/>
            <person name="Casellas F."/>
            <person name="Dore J."/>
            <person name="Guarner F."/>
            <person name="Hansen T."/>
            <person name="Hildebrand F."/>
            <person name="Kaas R.S."/>
            <person name="Kennedy S."/>
            <person name="Kristiansen K."/>
            <person name="Kultima J.R."/>
            <person name="Leonard P."/>
            <person name="Levenez F."/>
            <person name="Lund O."/>
            <person name="Moumen B."/>
            <person name="Le Paslier D."/>
            <person name="Pons N."/>
            <person name="Pedersen O."/>
            <person name="Prifti E."/>
            <person name="Qin J."/>
            <person name="Raes J."/>
            <person name="Tap J."/>
            <person name="Tims S."/>
            <person name="Ussery D.W."/>
            <person name="Yamada T."/>
            <person name="MetaHit consortium"/>
            <person name="Renault P."/>
            <person name="Sicheritz-Ponten T."/>
            <person name="Bork P."/>
            <person name="Wang J."/>
            <person name="Brunak S."/>
            <person name="Ehrlich S.D."/>
        </authorList>
    </citation>
    <scope>NUCLEOTIDE SEQUENCE [LARGE SCALE GENOMIC DNA]</scope>
</reference>
<proteinExistence type="predicted"/>
<evidence type="ECO:0000313" key="1">
    <source>
        <dbReference type="EMBL" id="CDE23551.1"/>
    </source>
</evidence>
<evidence type="ECO:0000313" key="2">
    <source>
        <dbReference type="Proteomes" id="UP000018093"/>
    </source>
</evidence>